<dbReference type="Gene3D" id="2.40.50.140">
    <property type="entry name" value="Nucleic acid-binding proteins"/>
    <property type="match status" value="1"/>
</dbReference>
<name>A0A8S4N2I8_OWEFU</name>
<gene>
    <name evidence="1" type="ORF">OFUS_LOCUS2742</name>
</gene>
<dbReference type="GO" id="GO:0016607">
    <property type="term" value="C:nuclear speck"/>
    <property type="evidence" value="ECO:0007669"/>
    <property type="project" value="TreeGrafter"/>
</dbReference>
<keyword evidence="2" id="KW-1185">Reference proteome</keyword>
<dbReference type="GO" id="GO:0005829">
    <property type="term" value="C:cytosol"/>
    <property type="evidence" value="ECO:0007669"/>
    <property type="project" value="TreeGrafter"/>
</dbReference>
<dbReference type="PANTHER" id="PTHR33962">
    <property type="entry name" value="RECQ-MEDIATED GENOME INSTABILITY PROTEIN 2 RMI2"/>
    <property type="match status" value="1"/>
</dbReference>
<dbReference type="InterPro" id="IPR012340">
    <property type="entry name" value="NA-bd_OB-fold"/>
</dbReference>
<dbReference type="Proteomes" id="UP000749559">
    <property type="component" value="Unassembled WGS sequence"/>
</dbReference>
<dbReference type="Pfam" id="PF16100">
    <property type="entry name" value="RMI2"/>
    <property type="match status" value="1"/>
</dbReference>
<dbReference type="InterPro" id="IPR032245">
    <property type="entry name" value="RMI2"/>
</dbReference>
<comment type="caution">
    <text evidence="1">The sequence shown here is derived from an EMBL/GenBank/DDBJ whole genome shotgun (WGS) entry which is preliminary data.</text>
</comment>
<accession>A0A8S4N2I8</accession>
<evidence type="ECO:0000313" key="1">
    <source>
        <dbReference type="EMBL" id="CAH1775442.1"/>
    </source>
</evidence>
<dbReference type="AlphaFoldDB" id="A0A8S4N2I8"/>
<proteinExistence type="predicted"/>
<dbReference type="GO" id="GO:0043007">
    <property type="term" value="P:maintenance of rDNA"/>
    <property type="evidence" value="ECO:0007669"/>
    <property type="project" value="TreeGrafter"/>
</dbReference>
<dbReference type="EMBL" id="CAIIXF020000001">
    <property type="protein sequence ID" value="CAH1775442.1"/>
    <property type="molecule type" value="Genomic_DNA"/>
</dbReference>
<sequence length="141" mass="15772">MSRFSRLSLPSKKFFVKQLTEAVEQQNGALDAKVHQWSVIAHSKHIDFSIVWIQGTVISVDRPRDTLIIDDDTGTIEVVGLSKLPQGCPTISKGSYIMVIGELIQSGRNASIHAIKIQDRCRSKKVENSWILEVIDSQQLT</sequence>
<organism evidence="1 2">
    <name type="scientific">Owenia fusiformis</name>
    <name type="common">Polychaete worm</name>
    <dbReference type="NCBI Taxonomy" id="6347"/>
    <lineage>
        <taxon>Eukaryota</taxon>
        <taxon>Metazoa</taxon>
        <taxon>Spiralia</taxon>
        <taxon>Lophotrochozoa</taxon>
        <taxon>Annelida</taxon>
        <taxon>Polychaeta</taxon>
        <taxon>Sedentaria</taxon>
        <taxon>Canalipalpata</taxon>
        <taxon>Sabellida</taxon>
        <taxon>Oweniida</taxon>
        <taxon>Oweniidae</taxon>
        <taxon>Owenia</taxon>
    </lineage>
</organism>
<protein>
    <recommendedName>
        <fullName evidence="3">RecQ-mediated genome instability protein 2</fullName>
    </recommendedName>
</protein>
<dbReference type="GO" id="GO:2000042">
    <property type="term" value="P:negative regulation of double-strand break repair via homologous recombination"/>
    <property type="evidence" value="ECO:0007669"/>
    <property type="project" value="TreeGrafter"/>
</dbReference>
<dbReference type="GO" id="GO:0033045">
    <property type="term" value="P:regulation of sister chromatid segregation"/>
    <property type="evidence" value="ECO:0007669"/>
    <property type="project" value="TreeGrafter"/>
</dbReference>
<dbReference type="PANTHER" id="PTHR33962:SF1">
    <property type="entry name" value="RECQ-MEDIATED GENOME INSTABILITY PROTEIN 2"/>
    <property type="match status" value="1"/>
</dbReference>
<evidence type="ECO:0000313" key="2">
    <source>
        <dbReference type="Proteomes" id="UP000749559"/>
    </source>
</evidence>
<evidence type="ECO:0008006" key="3">
    <source>
        <dbReference type="Google" id="ProtNLM"/>
    </source>
</evidence>
<reference evidence="1" key="1">
    <citation type="submission" date="2022-03" db="EMBL/GenBank/DDBJ databases">
        <authorList>
            <person name="Martin C."/>
        </authorList>
    </citation>
    <scope>NUCLEOTIDE SEQUENCE</scope>
</reference>
<dbReference type="GO" id="GO:0006281">
    <property type="term" value="P:DNA repair"/>
    <property type="evidence" value="ECO:0007669"/>
    <property type="project" value="TreeGrafter"/>
</dbReference>